<dbReference type="PANTHER" id="PTHR43861">
    <property type="entry name" value="TRANS-ACONITATE 2-METHYLTRANSFERASE-RELATED"/>
    <property type="match status" value="1"/>
</dbReference>
<evidence type="ECO:0000313" key="5">
    <source>
        <dbReference type="Proteomes" id="UP000308230"/>
    </source>
</evidence>
<dbReference type="PANTHER" id="PTHR43861:SF1">
    <property type="entry name" value="TRANS-ACONITATE 2-METHYLTRANSFERASE"/>
    <property type="match status" value="1"/>
</dbReference>
<dbReference type="InterPro" id="IPR041698">
    <property type="entry name" value="Methyltransf_25"/>
</dbReference>
<comment type="caution">
    <text evidence="4">The sequence shown here is derived from an EMBL/GenBank/DDBJ whole genome shotgun (WGS) entry which is preliminary data.</text>
</comment>
<dbReference type="OrthoDB" id="146133at2"/>
<evidence type="ECO:0000313" key="4">
    <source>
        <dbReference type="EMBL" id="TLS37867.1"/>
    </source>
</evidence>
<keyword evidence="1 4" id="KW-0489">Methyltransferase</keyword>
<organism evidence="4 5">
    <name type="scientific">Exobacillus caeni</name>
    <dbReference type="NCBI Taxonomy" id="2574798"/>
    <lineage>
        <taxon>Bacteria</taxon>
        <taxon>Bacillati</taxon>
        <taxon>Bacillota</taxon>
        <taxon>Bacilli</taxon>
        <taxon>Bacillales</taxon>
        <taxon>Guptibacillaceae</taxon>
        <taxon>Exobacillus</taxon>
    </lineage>
</organism>
<dbReference type="GO" id="GO:0032259">
    <property type="term" value="P:methylation"/>
    <property type="evidence" value="ECO:0007669"/>
    <property type="project" value="UniProtKB-KW"/>
</dbReference>
<dbReference type="Pfam" id="PF13649">
    <property type="entry name" value="Methyltransf_25"/>
    <property type="match status" value="1"/>
</dbReference>
<dbReference type="EMBL" id="SWLG01000005">
    <property type="protein sequence ID" value="TLS37867.1"/>
    <property type="molecule type" value="Genomic_DNA"/>
</dbReference>
<reference evidence="4 5" key="1">
    <citation type="submission" date="2019-04" db="EMBL/GenBank/DDBJ databases">
        <title>Bacillus caeni sp. nov., a bacterium isolated from mangrove sediment.</title>
        <authorList>
            <person name="Huang H."/>
            <person name="Mo K."/>
            <person name="Hu Y."/>
        </authorList>
    </citation>
    <scope>NUCLEOTIDE SEQUENCE [LARGE SCALE GENOMIC DNA]</scope>
    <source>
        <strain evidence="4 5">HB172195</strain>
    </source>
</reference>
<dbReference type="Gene3D" id="3.40.50.150">
    <property type="entry name" value="Vaccinia Virus protein VP39"/>
    <property type="match status" value="1"/>
</dbReference>
<sequence>MIREWTRIWKARKWMKINEPFLYAWHAHIGYKLNLFDAFSKGLTVQEAAEKRDVDQLLLGRWVDVGVAIGHLKQGRKGKVKSKRSLRKYLSKKSEDSVGIVLKEMMELHIPSLMKYPDLLTGHTKITYIDDDFAETVAETSTFIEQFAFPKINKWIKKNNVTSIVDFGCGHGGYLARISEKHKNMNLTGVEKNEEVCKEAANRINASSGTGNELKIYQSDITEWSWNGTRFDMVMMNNLLYYFSPEQRENLFLKAKELTGDKGSLVIISPLDDPSHGHAFSAAFNSFMSAHKNLYPLPTLNEIRRLATRTGFTVKKIQPVVKEGAWYFLALQKK</sequence>
<dbReference type="AlphaFoldDB" id="A0A5R9F2P1"/>
<evidence type="ECO:0000256" key="2">
    <source>
        <dbReference type="ARBA" id="ARBA00022679"/>
    </source>
</evidence>
<dbReference type="SUPFAM" id="SSF53335">
    <property type="entry name" value="S-adenosyl-L-methionine-dependent methyltransferases"/>
    <property type="match status" value="1"/>
</dbReference>
<dbReference type="GO" id="GO:0008168">
    <property type="term" value="F:methyltransferase activity"/>
    <property type="evidence" value="ECO:0007669"/>
    <property type="project" value="UniProtKB-KW"/>
</dbReference>
<keyword evidence="2 4" id="KW-0808">Transferase</keyword>
<accession>A0A5R9F2P1</accession>
<evidence type="ECO:0000256" key="1">
    <source>
        <dbReference type="ARBA" id="ARBA00022603"/>
    </source>
</evidence>
<dbReference type="Proteomes" id="UP000308230">
    <property type="component" value="Unassembled WGS sequence"/>
</dbReference>
<dbReference type="RefSeq" id="WP_138125360.1">
    <property type="nucleotide sequence ID" value="NZ_SWLG01000005.1"/>
</dbReference>
<keyword evidence="5" id="KW-1185">Reference proteome</keyword>
<gene>
    <name evidence="4" type="ORF">FCL54_08600</name>
</gene>
<proteinExistence type="predicted"/>
<evidence type="ECO:0000259" key="3">
    <source>
        <dbReference type="Pfam" id="PF13649"/>
    </source>
</evidence>
<feature type="domain" description="Methyltransferase" evidence="3">
    <location>
        <begin position="164"/>
        <end position="260"/>
    </location>
</feature>
<dbReference type="CDD" id="cd02440">
    <property type="entry name" value="AdoMet_MTases"/>
    <property type="match status" value="1"/>
</dbReference>
<name>A0A5R9F2P1_9BACL</name>
<dbReference type="InterPro" id="IPR029063">
    <property type="entry name" value="SAM-dependent_MTases_sf"/>
</dbReference>
<protein>
    <submittedName>
        <fullName evidence="4">Class I SAM-dependent methyltransferase</fullName>
    </submittedName>
</protein>